<dbReference type="AlphaFoldDB" id="A2DVD7"/>
<dbReference type="KEGG" id="tva:4773623"/>
<evidence type="ECO:0000256" key="1">
    <source>
        <dbReference type="PROSITE-ProRule" id="PRU00023"/>
    </source>
</evidence>
<protein>
    <submittedName>
        <fullName evidence="3">Ankyrin repeat protein, putative</fullName>
    </submittedName>
</protein>
<evidence type="ECO:0000259" key="2">
    <source>
        <dbReference type="Pfam" id="PF11929"/>
    </source>
</evidence>
<dbReference type="SMART" id="SM00248">
    <property type="entry name" value="ANK"/>
    <property type="match status" value="6"/>
</dbReference>
<dbReference type="Gene3D" id="1.25.40.20">
    <property type="entry name" value="Ankyrin repeat-containing domain"/>
    <property type="match status" value="1"/>
</dbReference>
<dbReference type="InterPro" id="IPR002110">
    <property type="entry name" value="Ankyrin_rpt"/>
</dbReference>
<dbReference type="PROSITE" id="PS50088">
    <property type="entry name" value="ANK_REPEAT"/>
    <property type="match status" value="3"/>
</dbReference>
<dbReference type="Pfam" id="PF11929">
    <property type="entry name" value="DUF3447"/>
    <property type="match status" value="1"/>
</dbReference>
<organism evidence="3 4">
    <name type="scientific">Trichomonas vaginalis (strain ATCC PRA-98 / G3)</name>
    <dbReference type="NCBI Taxonomy" id="412133"/>
    <lineage>
        <taxon>Eukaryota</taxon>
        <taxon>Metamonada</taxon>
        <taxon>Parabasalia</taxon>
        <taxon>Trichomonadida</taxon>
        <taxon>Trichomonadidae</taxon>
        <taxon>Trichomonas</taxon>
    </lineage>
</organism>
<feature type="repeat" description="ANK" evidence="1">
    <location>
        <begin position="333"/>
        <end position="365"/>
    </location>
</feature>
<dbReference type="RefSeq" id="XP_001327839.1">
    <property type="nucleotide sequence ID" value="XM_001327804.1"/>
</dbReference>
<evidence type="ECO:0000313" key="3">
    <source>
        <dbReference type="EMBL" id="EAY15616.1"/>
    </source>
</evidence>
<dbReference type="PRINTS" id="PR01415">
    <property type="entry name" value="ANKYRIN"/>
</dbReference>
<proteinExistence type="predicted"/>
<feature type="repeat" description="ANK" evidence="1">
    <location>
        <begin position="267"/>
        <end position="299"/>
    </location>
</feature>
<feature type="domain" description="DUF3447" evidence="2">
    <location>
        <begin position="153"/>
        <end position="228"/>
    </location>
</feature>
<dbReference type="VEuPathDB" id="TrichDB:TVAG_064550"/>
<keyword evidence="4" id="KW-1185">Reference proteome</keyword>
<dbReference type="PROSITE" id="PS50297">
    <property type="entry name" value="ANK_REP_REGION"/>
    <property type="match status" value="3"/>
</dbReference>
<dbReference type="InterPro" id="IPR036770">
    <property type="entry name" value="Ankyrin_rpt-contain_sf"/>
</dbReference>
<reference evidence="3" key="2">
    <citation type="journal article" date="2007" name="Science">
        <title>Draft genome sequence of the sexually transmitted pathogen Trichomonas vaginalis.</title>
        <authorList>
            <person name="Carlton J.M."/>
            <person name="Hirt R.P."/>
            <person name="Silva J.C."/>
            <person name="Delcher A.L."/>
            <person name="Schatz M."/>
            <person name="Zhao Q."/>
            <person name="Wortman J.R."/>
            <person name="Bidwell S.L."/>
            <person name="Alsmark U.C.M."/>
            <person name="Besteiro S."/>
            <person name="Sicheritz-Ponten T."/>
            <person name="Noel C.J."/>
            <person name="Dacks J.B."/>
            <person name="Foster P.G."/>
            <person name="Simillion C."/>
            <person name="Van de Peer Y."/>
            <person name="Miranda-Saavedra D."/>
            <person name="Barton G.J."/>
            <person name="Westrop G.D."/>
            <person name="Mueller S."/>
            <person name="Dessi D."/>
            <person name="Fiori P.L."/>
            <person name="Ren Q."/>
            <person name="Paulsen I."/>
            <person name="Zhang H."/>
            <person name="Bastida-Corcuera F.D."/>
            <person name="Simoes-Barbosa A."/>
            <person name="Brown M.T."/>
            <person name="Hayes R.D."/>
            <person name="Mukherjee M."/>
            <person name="Okumura C.Y."/>
            <person name="Schneider R."/>
            <person name="Smith A.J."/>
            <person name="Vanacova S."/>
            <person name="Villalvazo M."/>
            <person name="Haas B.J."/>
            <person name="Pertea M."/>
            <person name="Feldblyum T.V."/>
            <person name="Utterback T.R."/>
            <person name="Shu C.L."/>
            <person name="Osoegawa K."/>
            <person name="de Jong P.J."/>
            <person name="Hrdy I."/>
            <person name="Horvathova L."/>
            <person name="Zubacova Z."/>
            <person name="Dolezal P."/>
            <person name="Malik S.B."/>
            <person name="Logsdon J.M. Jr."/>
            <person name="Henze K."/>
            <person name="Gupta A."/>
            <person name="Wang C.C."/>
            <person name="Dunne R.L."/>
            <person name="Upcroft J.A."/>
            <person name="Upcroft P."/>
            <person name="White O."/>
            <person name="Salzberg S.L."/>
            <person name="Tang P."/>
            <person name="Chiu C.-H."/>
            <person name="Lee Y.-S."/>
            <person name="Embley T.M."/>
            <person name="Coombs G.H."/>
            <person name="Mottram J.C."/>
            <person name="Tachezy J."/>
            <person name="Fraser-Liggett C.M."/>
            <person name="Johnson P.J."/>
        </authorList>
    </citation>
    <scope>NUCLEOTIDE SEQUENCE [LARGE SCALE GENOMIC DNA]</scope>
    <source>
        <strain evidence="3">G3</strain>
    </source>
</reference>
<dbReference type="SUPFAM" id="SSF48403">
    <property type="entry name" value="Ankyrin repeat"/>
    <property type="match status" value="1"/>
</dbReference>
<dbReference type="InParanoid" id="A2DVD7"/>
<accession>A2DVD7</accession>
<dbReference type="Pfam" id="PF12796">
    <property type="entry name" value="Ank_2"/>
    <property type="match status" value="1"/>
</dbReference>
<dbReference type="PANTHER" id="PTHR24182">
    <property type="entry name" value="ANKYRIN REPEAT AND SOCS BOX CONTAINING 4"/>
    <property type="match status" value="1"/>
</dbReference>
<dbReference type="PANTHER" id="PTHR24182:SF13">
    <property type="entry name" value="LD18443P"/>
    <property type="match status" value="1"/>
</dbReference>
<name>A2DVD7_TRIV3</name>
<sequence>MLKTELIDSNKCSPSNVIKDILNIIPYNNRYIKSYLSLAKLISDEYHVKEIKNIPMISNFFFYKEYGIKLDNSYDFEKINFGNLDIHIGNTIYRAIMNNDKEVFIVFTERDEFDEDQKLESKLYPFSGERYSLLELCCYHGAVDCFKLLITKFNSEITEKCLQFSFLGGNPEIMSECLKYHKPNKECMHYAIISHNIDFVTFLMNEYNLGIDLEDCGLQNNLESFLVYFDQTNDINRCFFYSTIFDIPSLCEYFLSHGANINAKDYYGQTALHIAAKYKRKGVAKFLLSYGANINEKDKIGQTALHIAAKYKSKGVAKILLSHGANINEKNKNGQTALCVTARYNFKETAELLLSYGANINEKDKNGITVLHIAAI</sequence>
<gene>
    <name evidence="3" type="ORF">TVAG_208950</name>
</gene>
<dbReference type="eggNOG" id="KOG4177">
    <property type="taxonomic scope" value="Eukaryota"/>
</dbReference>
<keyword evidence="1" id="KW-0040">ANK repeat</keyword>
<reference evidence="3" key="1">
    <citation type="submission" date="2006-10" db="EMBL/GenBank/DDBJ databases">
        <authorList>
            <person name="Amadeo P."/>
            <person name="Zhao Q."/>
            <person name="Wortman J."/>
            <person name="Fraser-Liggett C."/>
            <person name="Carlton J."/>
        </authorList>
    </citation>
    <scope>NUCLEOTIDE SEQUENCE</scope>
    <source>
        <strain evidence="3">G3</strain>
    </source>
</reference>
<dbReference type="InterPro" id="IPR020683">
    <property type="entry name" value="DUF3447"/>
</dbReference>
<dbReference type="STRING" id="5722.A2DVD7"/>
<dbReference type="Pfam" id="PF00023">
    <property type="entry name" value="Ank"/>
    <property type="match status" value="1"/>
</dbReference>
<dbReference type="OrthoDB" id="439236at2759"/>
<feature type="repeat" description="ANK" evidence="1">
    <location>
        <begin position="300"/>
        <end position="332"/>
    </location>
</feature>
<dbReference type="EMBL" id="DS113253">
    <property type="protein sequence ID" value="EAY15616.1"/>
    <property type="molecule type" value="Genomic_DNA"/>
</dbReference>
<dbReference type="Proteomes" id="UP000001542">
    <property type="component" value="Unassembled WGS sequence"/>
</dbReference>
<dbReference type="VEuPathDB" id="TrichDB:TVAGG3_0335260"/>
<evidence type="ECO:0000313" key="4">
    <source>
        <dbReference type="Proteomes" id="UP000001542"/>
    </source>
</evidence>